<evidence type="ECO:0000313" key="3">
    <source>
        <dbReference type="Proteomes" id="UP000639338"/>
    </source>
</evidence>
<feature type="region of interest" description="Disordered" evidence="1">
    <location>
        <begin position="1"/>
        <end position="86"/>
    </location>
</feature>
<feature type="compositionally biased region" description="Polar residues" evidence="1">
    <location>
        <begin position="165"/>
        <end position="174"/>
    </location>
</feature>
<reference evidence="2 3" key="1">
    <citation type="submission" date="2020-08" db="EMBL/GenBank/DDBJ databases">
        <title>Aphidius gifuensis genome sequencing and assembly.</title>
        <authorList>
            <person name="Du Z."/>
        </authorList>
    </citation>
    <scope>NUCLEOTIDE SEQUENCE [LARGE SCALE GENOMIC DNA]</scope>
    <source>
        <strain evidence="2">YNYX2018</strain>
        <tissue evidence="2">Adults</tissue>
    </source>
</reference>
<protein>
    <submittedName>
        <fullName evidence="2">Uncharacterized protein</fullName>
    </submittedName>
</protein>
<accession>A0A835CUT2</accession>
<gene>
    <name evidence="2" type="ORF">HCN44_010275</name>
</gene>
<feature type="compositionally biased region" description="Acidic residues" evidence="1">
    <location>
        <begin position="50"/>
        <end position="59"/>
    </location>
</feature>
<dbReference type="Proteomes" id="UP000639338">
    <property type="component" value="Unassembled WGS sequence"/>
</dbReference>
<feature type="compositionally biased region" description="Polar residues" evidence="1">
    <location>
        <begin position="73"/>
        <end position="86"/>
    </location>
</feature>
<dbReference type="EMBL" id="JACMRX010000003">
    <property type="protein sequence ID" value="KAF7993680.1"/>
    <property type="molecule type" value="Genomic_DNA"/>
</dbReference>
<dbReference type="AlphaFoldDB" id="A0A835CUT2"/>
<comment type="caution">
    <text evidence="2">The sequence shown here is derived from an EMBL/GenBank/DDBJ whole genome shotgun (WGS) entry which is preliminary data.</text>
</comment>
<evidence type="ECO:0000256" key="1">
    <source>
        <dbReference type="SAM" id="MobiDB-lite"/>
    </source>
</evidence>
<sequence length="442" mass="51268">MAASVFPRLSSSSSLQKTRRSTRLSKQNERPIQPQPPPRRRPSISSIIDPDTDDDDDDVNMVVTPTPSTSTSINNNKQQLKNNDGSSSIIQRLSQELARTAVLDNNNMNMDIDDDLIVERQRREMTQIFGSQKSMQDKQLIKSQEWVVKSFSQPSTSENNDKKNSINSGKTSTSTKKRQRSAGDKKFANEPDKKMYTIQMGLRTLLKITKDTKSTDQNYKIYSKIQSDVERVSKWKIGGSYFLEFCINQHRGWRVNHIFSNGGKKIIPQIFNILKIPISQGKQPVYDVNLIELYNENCSIITRLNETDNLNIPLRFDVHGLAKLCDDQIETYLTCFETNINTHKYKRLFKFIKNERNISGQEAYNILSDLIEHNIRPEKSKLFNQFQDLNFKLFNNNSNWYKFLPFFIELQKLTTNFIVVPINHFGWHHIRYSTSAFCNTII</sequence>
<proteinExistence type="predicted"/>
<name>A0A835CUT2_APHGI</name>
<feature type="region of interest" description="Disordered" evidence="1">
    <location>
        <begin position="151"/>
        <end position="190"/>
    </location>
</feature>
<feature type="compositionally biased region" description="Basic and acidic residues" evidence="1">
    <location>
        <begin position="181"/>
        <end position="190"/>
    </location>
</feature>
<keyword evidence="3" id="KW-1185">Reference proteome</keyword>
<organism evidence="2 3">
    <name type="scientific">Aphidius gifuensis</name>
    <name type="common">Parasitoid wasp</name>
    <dbReference type="NCBI Taxonomy" id="684658"/>
    <lineage>
        <taxon>Eukaryota</taxon>
        <taxon>Metazoa</taxon>
        <taxon>Ecdysozoa</taxon>
        <taxon>Arthropoda</taxon>
        <taxon>Hexapoda</taxon>
        <taxon>Insecta</taxon>
        <taxon>Pterygota</taxon>
        <taxon>Neoptera</taxon>
        <taxon>Endopterygota</taxon>
        <taxon>Hymenoptera</taxon>
        <taxon>Apocrita</taxon>
        <taxon>Ichneumonoidea</taxon>
        <taxon>Braconidae</taxon>
        <taxon>Aphidiinae</taxon>
        <taxon>Aphidius</taxon>
    </lineage>
</organism>
<evidence type="ECO:0000313" key="2">
    <source>
        <dbReference type="EMBL" id="KAF7993680.1"/>
    </source>
</evidence>